<keyword evidence="5" id="KW-1208">Phospholipid metabolism</keyword>
<feature type="transmembrane region" description="Helical" evidence="6">
    <location>
        <begin position="33"/>
        <end position="54"/>
    </location>
</feature>
<comment type="caution">
    <text evidence="9">The sequence shown here is derived from an EMBL/GenBank/DDBJ whole genome shotgun (WGS) entry which is preliminary data.</text>
</comment>
<feature type="signal peptide" evidence="7">
    <location>
        <begin position="1"/>
        <end position="16"/>
    </location>
</feature>
<evidence type="ECO:0000256" key="4">
    <source>
        <dbReference type="ARBA" id="ARBA00023315"/>
    </source>
</evidence>
<dbReference type="PANTHER" id="PTHR10434">
    <property type="entry name" value="1-ACYL-SN-GLYCEROL-3-PHOSPHATE ACYLTRANSFERASE"/>
    <property type="match status" value="1"/>
</dbReference>
<dbReference type="EMBL" id="CADEPM010000001">
    <property type="protein sequence ID" value="CAB3398965.1"/>
    <property type="molecule type" value="Genomic_DNA"/>
</dbReference>
<evidence type="ECO:0000256" key="5">
    <source>
        <dbReference type="RuleBase" id="RU361267"/>
    </source>
</evidence>
<dbReference type="OrthoDB" id="202234at2759"/>
<feature type="transmembrane region" description="Helical" evidence="6">
    <location>
        <begin position="121"/>
        <end position="140"/>
    </location>
</feature>
<keyword evidence="3 5" id="KW-0808">Transferase</keyword>
<keyword evidence="6" id="KW-0472">Membrane</keyword>
<keyword evidence="4 5" id="KW-0012">Acyltransferase</keyword>
<comment type="similarity">
    <text evidence="2 5">Belongs to the 1-acyl-sn-glycerol-3-phosphate acyltransferase family.</text>
</comment>
<name>A0A8S1EDU7_9PELO</name>
<dbReference type="CDD" id="cd07989">
    <property type="entry name" value="LPLAT_AGPAT-like"/>
    <property type="match status" value="1"/>
</dbReference>
<sequence length="278" mass="32132">MSILWLILLAVIAVIAFLSNISTKWNYNIKMCFYYMTILLHGAECCITAFPSFLQGKGADYIFNSFYYWCYWTGVRTHVRGLEHTQIDGPAVVICNHQSSIDIIGMTSCWPNKCAVMMKRILAFVPFFNLASYFANSIFIDRSNRERAKNSVDHCVSELKRRGLKIWMFPEGTRNREGGLMPFKKGAFNIAVRAQVPIIPVVFSDYSPFYSKNEKYFMNDGEVIIEVLPPISTDGLNIEDVPEFSEKVRQQMLNVYERISVEAKEMMEKKRNMLKKQL</sequence>
<proteinExistence type="inferred from homology"/>
<dbReference type="NCBIfam" id="TIGR00530">
    <property type="entry name" value="AGP_acyltrn"/>
    <property type="match status" value="1"/>
</dbReference>
<dbReference type="EC" id="2.3.1.51" evidence="5"/>
<evidence type="ECO:0000313" key="10">
    <source>
        <dbReference type="Proteomes" id="UP000494206"/>
    </source>
</evidence>
<comment type="pathway">
    <text evidence="1">Phospholipid metabolism; CDP-diacylglycerol biosynthesis; CDP-diacylglycerol from sn-glycerol 3-phosphate: step 2/3.</text>
</comment>
<dbReference type="PANTHER" id="PTHR10434:SF11">
    <property type="entry name" value="1-ACYL-SN-GLYCEROL-3-PHOSPHATE ACYLTRANSFERASE"/>
    <property type="match status" value="1"/>
</dbReference>
<dbReference type="Proteomes" id="UP000494206">
    <property type="component" value="Unassembled WGS sequence"/>
</dbReference>
<dbReference type="GO" id="GO:0016020">
    <property type="term" value="C:membrane"/>
    <property type="evidence" value="ECO:0007669"/>
    <property type="project" value="InterPro"/>
</dbReference>
<keyword evidence="10" id="KW-1185">Reference proteome</keyword>
<evidence type="ECO:0000259" key="8">
    <source>
        <dbReference type="SMART" id="SM00563"/>
    </source>
</evidence>
<evidence type="ECO:0000256" key="2">
    <source>
        <dbReference type="ARBA" id="ARBA00008655"/>
    </source>
</evidence>
<dbReference type="AlphaFoldDB" id="A0A8S1EDU7"/>
<dbReference type="InterPro" id="IPR004552">
    <property type="entry name" value="AGP_acyltrans"/>
</dbReference>
<keyword evidence="7" id="KW-0732">Signal</keyword>
<dbReference type="GO" id="GO:0003841">
    <property type="term" value="F:1-acylglycerol-3-phosphate O-acyltransferase activity"/>
    <property type="evidence" value="ECO:0007669"/>
    <property type="project" value="UniProtKB-UniRule"/>
</dbReference>
<keyword evidence="6" id="KW-1133">Transmembrane helix</keyword>
<feature type="domain" description="Phospholipid/glycerol acyltransferase" evidence="8">
    <location>
        <begin position="91"/>
        <end position="206"/>
    </location>
</feature>
<comment type="catalytic activity">
    <reaction evidence="5">
        <text>a 1-acyl-sn-glycero-3-phosphate + an acyl-CoA = a 1,2-diacyl-sn-glycero-3-phosphate + CoA</text>
        <dbReference type="Rhea" id="RHEA:19709"/>
        <dbReference type="ChEBI" id="CHEBI:57287"/>
        <dbReference type="ChEBI" id="CHEBI:57970"/>
        <dbReference type="ChEBI" id="CHEBI:58342"/>
        <dbReference type="ChEBI" id="CHEBI:58608"/>
        <dbReference type="EC" id="2.3.1.51"/>
    </reaction>
</comment>
<feature type="chain" id="PRO_5035723484" description="1-acyl-sn-glycerol-3-phosphate acyltransferase" evidence="7">
    <location>
        <begin position="17"/>
        <end position="278"/>
    </location>
</feature>
<keyword evidence="5" id="KW-0443">Lipid metabolism</keyword>
<dbReference type="GO" id="GO:0006654">
    <property type="term" value="P:phosphatidic acid biosynthetic process"/>
    <property type="evidence" value="ECO:0007669"/>
    <property type="project" value="TreeGrafter"/>
</dbReference>
<protein>
    <recommendedName>
        <fullName evidence="5">1-acyl-sn-glycerol-3-phosphate acyltransferase</fullName>
        <ecNumber evidence="5">2.3.1.51</ecNumber>
    </recommendedName>
</protein>
<dbReference type="InterPro" id="IPR002123">
    <property type="entry name" value="Plipid/glycerol_acylTrfase"/>
</dbReference>
<organism evidence="9 10">
    <name type="scientific">Caenorhabditis bovis</name>
    <dbReference type="NCBI Taxonomy" id="2654633"/>
    <lineage>
        <taxon>Eukaryota</taxon>
        <taxon>Metazoa</taxon>
        <taxon>Ecdysozoa</taxon>
        <taxon>Nematoda</taxon>
        <taxon>Chromadorea</taxon>
        <taxon>Rhabditida</taxon>
        <taxon>Rhabditina</taxon>
        <taxon>Rhabditomorpha</taxon>
        <taxon>Rhabditoidea</taxon>
        <taxon>Rhabditidae</taxon>
        <taxon>Peloderinae</taxon>
        <taxon>Caenorhabditis</taxon>
    </lineage>
</organism>
<keyword evidence="5" id="KW-0444">Lipid biosynthesis</keyword>
<evidence type="ECO:0000256" key="3">
    <source>
        <dbReference type="ARBA" id="ARBA00022679"/>
    </source>
</evidence>
<keyword evidence="5" id="KW-0594">Phospholipid biosynthesis</keyword>
<dbReference type="GO" id="GO:0005783">
    <property type="term" value="C:endoplasmic reticulum"/>
    <property type="evidence" value="ECO:0007669"/>
    <property type="project" value="TreeGrafter"/>
</dbReference>
<evidence type="ECO:0000256" key="7">
    <source>
        <dbReference type="SAM" id="SignalP"/>
    </source>
</evidence>
<evidence type="ECO:0000256" key="1">
    <source>
        <dbReference type="ARBA" id="ARBA00004728"/>
    </source>
</evidence>
<keyword evidence="6" id="KW-0812">Transmembrane</keyword>
<gene>
    <name evidence="9" type="ORF">CBOVIS_LOCUS2181</name>
</gene>
<evidence type="ECO:0000256" key="6">
    <source>
        <dbReference type="SAM" id="Phobius"/>
    </source>
</evidence>
<dbReference type="SUPFAM" id="SSF69593">
    <property type="entry name" value="Glycerol-3-phosphate (1)-acyltransferase"/>
    <property type="match status" value="1"/>
</dbReference>
<dbReference type="SMART" id="SM00563">
    <property type="entry name" value="PlsC"/>
    <property type="match status" value="1"/>
</dbReference>
<dbReference type="Pfam" id="PF01553">
    <property type="entry name" value="Acyltransferase"/>
    <property type="match status" value="1"/>
</dbReference>
<reference evidence="9 10" key="1">
    <citation type="submission" date="2020-04" db="EMBL/GenBank/DDBJ databases">
        <authorList>
            <person name="Laetsch R D."/>
            <person name="Stevens L."/>
            <person name="Kumar S."/>
            <person name="Blaxter L. M."/>
        </authorList>
    </citation>
    <scope>NUCLEOTIDE SEQUENCE [LARGE SCALE GENOMIC DNA]</scope>
</reference>
<accession>A0A8S1EDU7</accession>
<evidence type="ECO:0000313" key="9">
    <source>
        <dbReference type="EMBL" id="CAB3398965.1"/>
    </source>
</evidence>
<comment type="domain">
    <text evidence="5">The HXXXXD motif is essential for acyltransferase activity and may constitute the binding site for the phosphate moiety of the glycerol-3-phosphate.</text>
</comment>